<dbReference type="RefSeq" id="WP_322913150.1">
    <property type="nucleotide sequence ID" value="NZ_JAXBCZ010000002.1"/>
</dbReference>
<feature type="compositionally biased region" description="Low complexity" evidence="1">
    <location>
        <begin position="20"/>
        <end position="36"/>
    </location>
</feature>
<dbReference type="AlphaFoldDB" id="A0AAW9KMN4"/>
<name>A0AAW9KMN4_9ACTO</name>
<reference evidence="3 4" key="1">
    <citation type="submission" date="2023-06" db="EMBL/GenBank/DDBJ databases">
        <title>Actinomyces orist ORNL 0101 HMT-893 genome.</title>
        <authorList>
            <person name="Johnston C.D."/>
            <person name="Chen T."/>
            <person name="Dewhirst F.E."/>
        </authorList>
    </citation>
    <scope>NUCLEOTIDE SEQUENCE [LARGE SCALE GENOMIC DNA]</scope>
    <source>
        <strain evidence="3 4">ORNL 0101</strain>
    </source>
</reference>
<feature type="transmembrane region" description="Helical" evidence="2">
    <location>
        <begin position="106"/>
        <end position="126"/>
    </location>
</feature>
<keyword evidence="2" id="KW-1133">Transmembrane helix</keyword>
<feature type="transmembrane region" description="Helical" evidence="2">
    <location>
        <begin position="240"/>
        <end position="261"/>
    </location>
</feature>
<feature type="transmembrane region" description="Helical" evidence="2">
    <location>
        <begin position="184"/>
        <end position="205"/>
    </location>
</feature>
<evidence type="ECO:0000256" key="2">
    <source>
        <dbReference type="SAM" id="Phobius"/>
    </source>
</evidence>
<dbReference type="Proteomes" id="UP001289581">
    <property type="component" value="Unassembled WGS sequence"/>
</dbReference>
<gene>
    <name evidence="3" type="ORF">QU665_11650</name>
</gene>
<feature type="region of interest" description="Disordered" evidence="1">
    <location>
        <begin position="1"/>
        <end position="60"/>
    </location>
</feature>
<evidence type="ECO:0000313" key="4">
    <source>
        <dbReference type="Proteomes" id="UP001289581"/>
    </source>
</evidence>
<proteinExistence type="predicted"/>
<sequence length="697" mass="73135">MTDQHSDQSQDTESPAPTGSAEAAEATETAEATEATESAEAEESTEAADSVGASDGSVPDPPRRVLTTLRALRALRLGWLLAVGAMAVLFLVYQSGLRDPGDAMKAVGGFVGGLAALIWIAGYFKWRETARFALKSYPTSPRALVRKTVLFQPLCFLVLSGGFAIVLLRLWHAQLRSTSVSIDQLLTLAVGALGLGMLAATDLLVRATRATYFRPPQKQHLRARLGGLRRIRLPRLSWRSVLGAVILIVIPPLALGAAATVPHLVASRVTPSTAASIDTSALPALPRSFASTAAWSQDIHSMMDVVAGAAGPVVLSSDGVVGLNPADGSTRWTYPRKHARFIRCYPSPDRRHLAVTLDATDGEEPEGMSIESLVVVLDTVTGRVTYEGFMQGDVLQITDSVLLNGATGYSLTDGSRLWSIDKEDVSVSPDTWPYWGTAGHSTFLLGGVPRSPEGEPDWHGPYATYTLMADTSPVTRRESAPLVTNGQGEPVISGGWVAAFTQTPTPIDFQTSPTGWAAQAVNLDAMAGVAGADMTTYDLGLTSGTNSAASRATGTLTTLPQRTVGHGVGYTSSSTKNFEGGTAVAAIFDPQTRTVSHSAQEAGILSYAGLTRAESGGGGVLSVSSGERTPTTVDVPAGSTYYPPGTRHVWTIEDPSQSSNPLLTTLSTPGTTLVIMATGPDKGSHSFRIFGISGASS</sequence>
<keyword evidence="4" id="KW-1185">Reference proteome</keyword>
<accession>A0AAW9KMN4</accession>
<feature type="transmembrane region" description="Helical" evidence="2">
    <location>
        <begin position="149"/>
        <end position="172"/>
    </location>
</feature>
<keyword evidence="2" id="KW-0812">Transmembrane</keyword>
<comment type="caution">
    <text evidence="3">The sequence shown here is derived from an EMBL/GenBank/DDBJ whole genome shotgun (WGS) entry which is preliminary data.</text>
</comment>
<feature type="transmembrane region" description="Helical" evidence="2">
    <location>
        <begin position="74"/>
        <end position="94"/>
    </location>
</feature>
<evidence type="ECO:0008006" key="5">
    <source>
        <dbReference type="Google" id="ProtNLM"/>
    </source>
</evidence>
<evidence type="ECO:0000313" key="3">
    <source>
        <dbReference type="EMBL" id="MEA1305711.1"/>
    </source>
</evidence>
<evidence type="ECO:0000256" key="1">
    <source>
        <dbReference type="SAM" id="MobiDB-lite"/>
    </source>
</evidence>
<organism evidence="3 4">
    <name type="scientific">Actinomyces oris</name>
    <dbReference type="NCBI Taxonomy" id="544580"/>
    <lineage>
        <taxon>Bacteria</taxon>
        <taxon>Bacillati</taxon>
        <taxon>Actinomycetota</taxon>
        <taxon>Actinomycetes</taxon>
        <taxon>Actinomycetales</taxon>
        <taxon>Actinomycetaceae</taxon>
        <taxon>Actinomyces</taxon>
    </lineage>
</organism>
<keyword evidence="2" id="KW-0472">Membrane</keyword>
<feature type="compositionally biased region" description="Acidic residues" evidence="1">
    <location>
        <begin position="37"/>
        <end position="46"/>
    </location>
</feature>
<protein>
    <recommendedName>
        <fullName evidence="5">Tat pathway signal sequence domain protein</fullName>
    </recommendedName>
</protein>
<dbReference type="EMBL" id="JAXBCZ010000002">
    <property type="protein sequence ID" value="MEA1305711.1"/>
    <property type="molecule type" value="Genomic_DNA"/>
</dbReference>